<proteinExistence type="predicted"/>
<comment type="caution">
    <text evidence="7">The sequence shown here is derived from an EMBL/GenBank/DDBJ whole genome shotgun (WGS) entry which is preliminary data.</text>
</comment>
<evidence type="ECO:0000313" key="7">
    <source>
        <dbReference type="EMBL" id="CAF4159752.1"/>
    </source>
</evidence>
<dbReference type="EMBL" id="CAJNOG010000275">
    <property type="protein sequence ID" value="CAF1137783.1"/>
    <property type="molecule type" value="Genomic_DNA"/>
</dbReference>
<dbReference type="Proteomes" id="UP000663844">
    <property type="component" value="Unassembled WGS sequence"/>
</dbReference>
<dbReference type="OrthoDB" id="10052251at2759"/>
<dbReference type="Proteomes" id="UP000663845">
    <property type="component" value="Unassembled WGS sequence"/>
</dbReference>
<evidence type="ECO:0000313" key="5">
    <source>
        <dbReference type="EMBL" id="CAF3847008.1"/>
    </source>
</evidence>
<dbReference type="AlphaFoldDB" id="A0A819YM12"/>
<dbReference type="EMBL" id="CAJOBB010006406">
    <property type="protein sequence ID" value="CAF4159752.1"/>
    <property type="molecule type" value="Genomic_DNA"/>
</dbReference>
<sequence length="395" mass="43226">MAKVTRISKIQLNNEFGRNTSYESTDNQTNIEIQPYGCTNNNVRRTNVIVQRLSHQRTSRVMPDNIQRISSGINKTNTLDFSNDRFPGTYNKERVTRRRRKYRELPWLKLCCCCCLICMILLLIGLIAALFSMHSSKATLSTITTTTVFIATTTTATETTTVITTSATPTTASTTDITTSISVSTTLSTISTPSTATVTETTTTTTIISKSNWLTNGDGEMGPCESAGGSTPPTGWSYNGTITQVYYNNSHADQFSTNPGPDNRGNCYFYGGPSGSVTSMWQYVNMTNSINPVLIDNQTVYFNFSAWLGGYGSQTDYAQVSLTFINQANQQVGSTTTLGPVTNTQRLDITSLLFRQATGLVPVGTRSLLVTVTITRFSGTANDGDVDNIALYLYQ</sequence>
<dbReference type="Proteomes" id="UP000663881">
    <property type="component" value="Unassembled WGS sequence"/>
</dbReference>
<keyword evidence="1" id="KW-1133">Transmembrane helix</keyword>
<reference evidence="7" key="1">
    <citation type="submission" date="2021-02" db="EMBL/GenBank/DDBJ databases">
        <authorList>
            <person name="Nowell W R."/>
        </authorList>
    </citation>
    <scope>NUCLEOTIDE SEQUENCE</scope>
</reference>
<accession>A0A819YM12</accession>
<dbReference type="Proteomes" id="UP000663860">
    <property type="component" value="Unassembled WGS sequence"/>
</dbReference>
<protein>
    <submittedName>
        <fullName evidence="7">Uncharacterized protein</fullName>
    </submittedName>
</protein>
<evidence type="ECO:0000256" key="1">
    <source>
        <dbReference type="SAM" id="Phobius"/>
    </source>
</evidence>
<evidence type="ECO:0000313" key="8">
    <source>
        <dbReference type="Proteomes" id="UP000663868"/>
    </source>
</evidence>
<dbReference type="EMBL" id="CAJNON010000180">
    <property type="protein sequence ID" value="CAF1074661.1"/>
    <property type="molecule type" value="Genomic_DNA"/>
</dbReference>
<dbReference type="Proteomes" id="UP000663891">
    <property type="component" value="Unassembled WGS sequence"/>
</dbReference>
<gene>
    <name evidence="2" type="ORF">IZO911_LOCUS16271</name>
    <name evidence="4" type="ORF">JYZ213_LOCUS23381</name>
    <name evidence="7" type="ORF">KXQ929_LOCUS37741</name>
    <name evidence="6" type="ORF">OKA104_LOCUS32571</name>
    <name evidence="5" type="ORF">OXD698_LOCUS21045</name>
    <name evidence="3" type="ORF">VCS650_LOCUS18675</name>
</gene>
<dbReference type="Proteomes" id="UP000663868">
    <property type="component" value="Unassembled WGS sequence"/>
</dbReference>
<evidence type="ECO:0000313" key="4">
    <source>
        <dbReference type="EMBL" id="CAF1137783.1"/>
    </source>
</evidence>
<keyword evidence="1" id="KW-0812">Transmembrane</keyword>
<evidence type="ECO:0000313" key="6">
    <source>
        <dbReference type="EMBL" id="CAF4047511.1"/>
    </source>
</evidence>
<dbReference type="EMBL" id="CAJOAY010003940">
    <property type="protein sequence ID" value="CAF4047511.1"/>
    <property type="molecule type" value="Genomic_DNA"/>
</dbReference>
<dbReference type="EMBL" id="CAJOAZ010001708">
    <property type="protein sequence ID" value="CAF3847008.1"/>
    <property type="molecule type" value="Genomic_DNA"/>
</dbReference>
<evidence type="ECO:0000313" key="2">
    <source>
        <dbReference type="EMBL" id="CAF0975327.1"/>
    </source>
</evidence>
<organism evidence="7 8">
    <name type="scientific">Adineta steineri</name>
    <dbReference type="NCBI Taxonomy" id="433720"/>
    <lineage>
        <taxon>Eukaryota</taxon>
        <taxon>Metazoa</taxon>
        <taxon>Spiralia</taxon>
        <taxon>Gnathifera</taxon>
        <taxon>Rotifera</taxon>
        <taxon>Eurotatoria</taxon>
        <taxon>Bdelloidea</taxon>
        <taxon>Adinetida</taxon>
        <taxon>Adinetidae</taxon>
        <taxon>Adineta</taxon>
    </lineage>
</organism>
<evidence type="ECO:0000313" key="3">
    <source>
        <dbReference type="EMBL" id="CAF1074661.1"/>
    </source>
</evidence>
<feature type="transmembrane region" description="Helical" evidence="1">
    <location>
        <begin position="107"/>
        <end position="131"/>
    </location>
</feature>
<keyword evidence="1" id="KW-0472">Membrane</keyword>
<name>A0A819YM12_9BILA</name>
<dbReference type="EMBL" id="CAJNOE010000145">
    <property type="protein sequence ID" value="CAF0975327.1"/>
    <property type="molecule type" value="Genomic_DNA"/>
</dbReference>